<feature type="region of interest" description="Disordered" evidence="1">
    <location>
        <begin position="564"/>
        <end position="622"/>
    </location>
</feature>
<reference evidence="3" key="1">
    <citation type="journal article" date="2019" name="MBio">
        <title>Virus Genomes from Deep Sea Sediments Expand the Ocean Megavirome and Support Independent Origins of Viral Gigantism.</title>
        <authorList>
            <person name="Backstrom D."/>
            <person name="Yutin N."/>
            <person name="Jorgensen S.L."/>
            <person name="Dharamshi J."/>
            <person name="Homa F."/>
            <person name="Zaremba-Niedwiedzka K."/>
            <person name="Spang A."/>
            <person name="Wolf Y.I."/>
            <person name="Koonin E.V."/>
            <person name="Ettema T.J."/>
        </authorList>
    </citation>
    <scope>NUCLEOTIDE SEQUENCE</scope>
</reference>
<dbReference type="GO" id="GO:0005085">
    <property type="term" value="F:guanyl-nucleotide exchange factor activity"/>
    <property type="evidence" value="ECO:0007669"/>
    <property type="project" value="InterPro"/>
</dbReference>
<feature type="domain" description="Ras-GEF" evidence="2">
    <location>
        <begin position="241"/>
        <end position="336"/>
    </location>
</feature>
<dbReference type="InterPro" id="IPR023578">
    <property type="entry name" value="Ras_GEF_dom_sf"/>
</dbReference>
<dbReference type="InterPro" id="IPR001895">
    <property type="entry name" value="RASGEF_cat_dom"/>
</dbReference>
<sequence>MNSLRQRVNLNDLIRYLITVSRQNGLMRVREEWLNPIIFHQIEQIWPEGPSLLISHLVYAGHYYCSSGLKFIETIENEVQNASKLEGNRRNLVRCKWPFVLLDRLISERKQWIRKSLKMAYLPSRIHSLATETYPLEREVSHGKYQEDTSHSFMNDENSPKRLSSFAGKISPLVGLEFGLDSSVILDYDFSNQEAIEKLWKERYILFSQVLMGYVAQTISLVDIDQLTMWSKSIQMGSKEMAIGLNKITVSFVYKLLKLPNSIMRAKVIIFLIEVATYCYQAKDHTTSFLVASSLENNTIQRLKESWKLVPPRYLRQIKSLSRNLGINPYDNFIGYFKRIYPNEETSLTEKGLINMVAFLSRIERLKECRPLVDQPIILTKLRSSGNLLLPLYRWSADNQLKRYFQTQKLSDSDQKAIILFASPYANLTERMISDYMSIKEKHDTARHLKNPMIALSQNDGSIRTKTPRSSPSSNLIDLTLGNLNVSLGQTKEEVPTDDKPVIRSYPSFHTTPNSMSTIVLNLDLKRQAQAKIKEKSSGAIIKREDKPPEKIIKEEKSPEVIKKENKPLEEVKEEKPPEAIKKEDKPLGEIKEEDKPSGEIIKEEEKPSGEIVKEEDEPLEEITKGKEKFPEEDVTEMAGALFVTNVSPRTYQHDTLNNSKISPSTLSRPIPNISGPIDESSSLTITKQPPPTILPKISLIDILSLDLGSHSENIEAEISPRHEELPEIKEENYMETSPPIVVKNKRKSFLFRIFVPRRLSSKWPIIKRKK</sequence>
<name>A0A481Z999_9VIRU</name>
<dbReference type="EMBL" id="MK500518">
    <property type="protein sequence ID" value="QBK91261.1"/>
    <property type="molecule type" value="Genomic_DNA"/>
</dbReference>
<evidence type="ECO:0000259" key="2">
    <source>
        <dbReference type="Pfam" id="PF00617"/>
    </source>
</evidence>
<evidence type="ECO:0000313" key="3">
    <source>
        <dbReference type="EMBL" id="QBK91261.1"/>
    </source>
</evidence>
<dbReference type="InterPro" id="IPR036964">
    <property type="entry name" value="RASGEF_cat_dom_sf"/>
</dbReference>
<dbReference type="GO" id="GO:0007264">
    <property type="term" value="P:small GTPase-mediated signal transduction"/>
    <property type="evidence" value="ECO:0007669"/>
    <property type="project" value="InterPro"/>
</dbReference>
<protein>
    <submittedName>
        <fullName evidence="3">RasGEF domain protein</fullName>
    </submittedName>
</protein>
<dbReference type="Gene3D" id="1.10.840.10">
    <property type="entry name" value="Ras guanine-nucleotide exchange factors catalytic domain"/>
    <property type="match status" value="1"/>
</dbReference>
<dbReference type="Pfam" id="PF00617">
    <property type="entry name" value="RasGEF"/>
    <property type="match status" value="1"/>
</dbReference>
<accession>A0A481Z999</accession>
<organism evidence="3">
    <name type="scientific">Pithovirus LCPAC202</name>
    <dbReference type="NCBI Taxonomy" id="2506592"/>
    <lineage>
        <taxon>Viruses</taxon>
        <taxon>Pithoviruses</taxon>
    </lineage>
</organism>
<dbReference type="SUPFAM" id="SSF48366">
    <property type="entry name" value="Ras GEF"/>
    <property type="match status" value="1"/>
</dbReference>
<feature type="compositionally biased region" description="Basic and acidic residues" evidence="1">
    <location>
        <begin position="564"/>
        <end position="613"/>
    </location>
</feature>
<gene>
    <name evidence="3" type="ORF">LCPAC202_02350</name>
</gene>
<proteinExistence type="predicted"/>
<evidence type="ECO:0000256" key="1">
    <source>
        <dbReference type="SAM" id="MobiDB-lite"/>
    </source>
</evidence>